<protein>
    <recommendedName>
        <fullName evidence="3">Alpha-carbonic anhydrase domain-containing protein</fullName>
    </recommendedName>
</protein>
<sequence>MSEEFEDDKSANSGEEGDVEFEEEEEEEEDLENDCELSMKAVQLASEQEGHLESPINLDISKMIRISLTPIMWYNHEKLPKKIKLTNTGHTVIYSAKWQDERPYISDGPLFGKYVFSQLHFHWGETEMVGSEHHVDGSCMAMEMHAVHFKADYMNQEEASRFNDGVIILVYFFKLQPEDNEMFKNITSSLSLIEKAGDSKHLNPRYPFVELLRPFSEDYFVYWSNLTGKTSQRVLWLLCREPLGISHEQVLKFQGLLDRQGVPIMHNCRPLAKALPSNERRRVFHVNPSGVCAYTLMQLISRDPPAYTVNQIEEMVRNYDEFVNTKTQ</sequence>
<feature type="compositionally biased region" description="Acidic residues" evidence="2">
    <location>
        <begin position="15"/>
        <end position="34"/>
    </location>
</feature>
<reference evidence="4 5" key="1">
    <citation type="journal article" date="2024" name="bioRxiv">
        <title>A reference genome for Trichogramma kaykai: A tiny desert-dwelling parasitoid wasp with competing sex-ratio distorters.</title>
        <authorList>
            <person name="Culotta J."/>
            <person name="Lindsey A.R."/>
        </authorList>
    </citation>
    <scope>NUCLEOTIDE SEQUENCE [LARGE SCALE GENOMIC DNA]</scope>
    <source>
        <strain evidence="4 5">KSX58</strain>
    </source>
</reference>
<evidence type="ECO:0000313" key="4">
    <source>
        <dbReference type="EMBL" id="KAL3395837.1"/>
    </source>
</evidence>
<dbReference type="CDD" id="cd00326">
    <property type="entry name" value="alpha_CA"/>
    <property type="match status" value="1"/>
</dbReference>
<dbReference type="InterPro" id="IPR023561">
    <property type="entry name" value="Carbonic_anhydrase_a-class"/>
</dbReference>
<dbReference type="Proteomes" id="UP001627154">
    <property type="component" value="Unassembled WGS sequence"/>
</dbReference>
<dbReference type="PANTHER" id="PTHR18952:SF233">
    <property type="entry name" value="CARBONIC ANHYDRASE 14"/>
    <property type="match status" value="1"/>
</dbReference>
<dbReference type="InterPro" id="IPR036398">
    <property type="entry name" value="CA_dom_sf"/>
</dbReference>
<organism evidence="4 5">
    <name type="scientific">Trichogramma kaykai</name>
    <dbReference type="NCBI Taxonomy" id="54128"/>
    <lineage>
        <taxon>Eukaryota</taxon>
        <taxon>Metazoa</taxon>
        <taxon>Ecdysozoa</taxon>
        <taxon>Arthropoda</taxon>
        <taxon>Hexapoda</taxon>
        <taxon>Insecta</taxon>
        <taxon>Pterygota</taxon>
        <taxon>Neoptera</taxon>
        <taxon>Endopterygota</taxon>
        <taxon>Hymenoptera</taxon>
        <taxon>Apocrita</taxon>
        <taxon>Proctotrupomorpha</taxon>
        <taxon>Chalcidoidea</taxon>
        <taxon>Trichogrammatidae</taxon>
        <taxon>Trichogramma</taxon>
    </lineage>
</organism>
<gene>
    <name evidence="4" type="ORF">TKK_010149</name>
</gene>
<evidence type="ECO:0000313" key="5">
    <source>
        <dbReference type="Proteomes" id="UP001627154"/>
    </source>
</evidence>
<proteinExistence type="inferred from homology"/>
<name>A0ABD2WSJ7_9HYME</name>
<evidence type="ECO:0000256" key="1">
    <source>
        <dbReference type="ARBA" id="ARBA00010718"/>
    </source>
</evidence>
<evidence type="ECO:0000256" key="2">
    <source>
        <dbReference type="SAM" id="MobiDB-lite"/>
    </source>
</evidence>
<comment type="caution">
    <text evidence="4">The sequence shown here is derived from an EMBL/GenBank/DDBJ whole genome shotgun (WGS) entry which is preliminary data.</text>
</comment>
<dbReference type="SUPFAM" id="SSF51069">
    <property type="entry name" value="Carbonic anhydrase"/>
    <property type="match status" value="1"/>
</dbReference>
<feature type="region of interest" description="Disordered" evidence="2">
    <location>
        <begin position="1"/>
        <end position="34"/>
    </location>
</feature>
<keyword evidence="5" id="KW-1185">Reference proteome</keyword>
<dbReference type="PROSITE" id="PS51144">
    <property type="entry name" value="ALPHA_CA_2"/>
    <property type="match status" value="1"/>
</dbReference>
<feature type="domain" description="Alpha-carbonic anhydrase" evidence="3">
    <location>
        <begin position="35"/>
        <end position="286"/>
    </location>
</feature>
<dbReference type="InterPro" id="IPR001148">
    <property type="entry name" value="CA_dom"/>
</dbReference>
<dbReference type="PANTHER" id="PTHR18952">
    <property type="entry name" value="CARBONIC ANHYDRASE"/>
    <property type="match status" value="1"/>
</dbReference>
<dbReference type="AlphaFoldDB" id="A0ABD2WSJ7"/>
<evidence type="ECO:0000259" key="3">
    <source>
        <dbReference type="PROSITE" id="PS51144"/>
    </source>
</evidence>
<dbReference type="Pfam" id="PF00194">
    <property type="entry name" value="Carb_anhydrase"/>
    <property type="match status" value="1"/>
</dbReference>
<accession>A0ABD2WSJ7</accession>
<dbReference type="Gene3D" id="3.10.200.10">
    <property type="entry name" value="Alpha carbonic anhydrase"/>
    <property type="match status" value="1"/>
</dbReference>
<dbReference type="SMART" id="SM01057">
    <property type="entry name" value="Carb_anhydrase"/>
    <property type="match status" value="1"/>
</dbReference>
<comment type="similarity">
    <text evidence="1">Belongs to the alpha-carbonic anhydrase family.</text>
</comment>
<dbReference type="EMBL" id="JBJJXI010000077">
    <property type="protein sequence ID" value="KAL3395837.1"/>
    <property type="molecule type" value="Genomic_DNA"/>
</dbReference>